<dbReference type="InterPro" id="IPR036770">
    <property type="entry name" value="Ankyrin_rpt-contain_sf"/>
</dbReference>
<dbReference type="AlphaFoldDB" id="A0A485LI05"/>
<protein>
    <submittedName>
        <fullName evidence="3">Aste57867_21365 protein</fullName>
    </submittedName>
</protein>
<evidence type="ECO:0000313" key="4">
    <source>
        <dbReference type="Proteomes" id="UP000332933"/>
    </source>
</evidence>
<dbReference type="OrthoDB" id="66751at2759"/>
<evidence type="ECO:0000313" key="3">
    <source>
        <dbReference type="EMBL" id="VFT98037.1"/>
    </source>
</evidence>
<dbReference type="PANTHER" id="PTHR46586">
    <property type="entry name" value="ANKYRIN REPEAT-CONTAINING PROTEIN"/>
    <property type="match status" value="1"/>
</dbReference>
<dbReference type="PANTHER" id="PTHR46586:SF3">
    <property type="entry name" value="ANKYRIN REPEAT-CONTAINING PROTEIN"/>
    <property type="match status" value="1"/>
</dbReference>
<evidence type="ECO:0000256" key="1">
    <source>
        <dbReference type="SAM" id="MobiDB-lite"/>
    </source>
</evidence>
<organism evidence="3 4">
    <name type="scientific">Aphanomyces stellatus</name>
    <dbReference type="NCBI Taxonomy" id="120398"/>
    <lineage>
        <taxon>Eukaryota</taxon>
        <taxon>Sar</taxon>
        <taxon>Stramenopiles</taxon>
        <taxon>Oomycota</taxon>
        <taxon>Saprolegniomycetes</taxon>
        <taxon>Saprolegniales</taxon>
        <taxon>Verrucalvaceae</taxon>
        <taxon>Aphanomyces</taxon>
    </lineage>
</organism>
<keyword evidence="4" id="KW-1185">Reference proteome</keyword>
<feature type="region of interest" description="Disordered" evidence="1">
    <location>
        <begin position="197"/>
        <end position="216"/>
    </location>
</feature>
<dbReference type="Gene3D" id="1.25.40.20">
    <property type="entry name" value="Ankyrin repeat-containing domain"/>
    <property type="match status" value="2"/>
</dbReference>
<dbReference type="EMBL" id="CAADRA010006996">
    <property type="protein sequence ID" value="VFT98037.1"/>
    <property type="molecule type" value="Genomic_DNA"/>
</dbReference>
<gene>
    <name evidence="3" type="primary">Aste57867_21365</name>
    <name evidence="2" type="ORF">As57867_021296</name>
    <name evidence="3" type="ORF">ASTE57867_21365</name>
</gene>
<dbReference type="InterPro" id="IPR002110">
    <property type="entry name" value="Ankyrin_rpt"/>
</dbReference>
<dbReference type="EMBL" id="VJMH01006970">
    <property type="protein sequence ID" value="KAF0686861.1"/>
    <property type="molecule type" value="Genomic_DNA"/>
</dbReference>
<dbReference type="Pfam" id="PF13637">
    <property type="entry name" value="Ank_4"/>
    <property type="match status" value="1"/>
</dbReference>
<sequence length="315" mass="35878">MASQHQIHRGLLNADLFRAITSYQPGVCRLIRYIRGRWKRQTGPYAKAHFVVEMLPRDAAVDRLYLLQQLHAACPRVLSRTLMDLLAKAGYLDVVMYMHEQYSHGCTRNALNLAAANGHLDVVVFLDTHRTEGGSSDAMDLAAAGGHLHVLRYLHAHRLRDGCTENALCLAAANGHVDVVAFLLSHCQDVMQRHAIQQPRRRVSRATKHPPELPQNSSYRHEWLAQHHDRHERRRKPSQTIAIDEEDDGLMDVAKDDCVEFNAMDWAIIHGHLDVAVYLHRHWNLRCSSAAVVHLASLRGHDMGLFMMQRVLDIY</sequence>
<name>A0A485LI05_9STRA</name>
<reference evidence="2" key="2">
    <citation type="submission" date="2019-06" db="EMBL/GenBank/DDBJ databases">
        <title>Genomics analysis of Aphanomyces spp. identifies a new class of oomycete effector associated with host adaptation.</title>
        <authorList>
            <person name="Gaulin E."/>
        </authorList>
    </citation>
    <scope>NUCLEOTIDE SEQUENCE</scope>
    <source>
        <strain evidence="2">CBS 578.67</strain>
    </source>
</reference>
<evidence type="ECO:0000313" key="2">
    <source>
        <dbReference type="EMBL" id="KAF0686861.1"/>
    </source>
</evidence>
<reference evidence="3 4" key="1">
    <citation type="submission" date="2019-03" db="EMBL/GenBank/DDBJ databases">
        <authorList>
            <person name="Gaulin E."/>
            <person name="Dumas B."/>
        </authorList>
    </citation>
    <scope>NUCLEOTIDE SEQUENCE [LARGE SCALE GENOMIC DNA]</scope>
    <source>
        <strain evidence="3">CBS 568.67</strain>
    </source>
</reference>
<proteinExistence type="predicted"/>
<accession>A0A485LI05</accession>
<dbReference type="Proteomes" id="UP000332933">
    <property type="component" value="Unassembled WGS sequence"/>
</dbReference>
<dbReference type="SUPFAM" id="SSF48403">
    <property type="entry name" value="Ankyrin repeat"/>
    <property type="match status" value="1"/>
</dbReference>
<dbReference type="InterPro" id="IPR052050">
    <property type="entry name" value="SecEffector_AnkRepeat"/>
</dbReference>
<feature type="compositionally biased region" description="Basic residues" evidence="1">
    <location>
        <begin position="199"/>
        <end position="208"/>
    </location>
</feature>
<dbReference type="SMART" id="SM00248">
    <property type="entry name" value="ANK"/>
    <property type="match status" value="3"/>
</dbReference>